<dbReference type="EMBL" id="FMJE01000003">
    <property type="protein sequence ID" value="SCM79976.1"/>
    <property type="molecule type" value="Genomic_DNA"/>
</dbReference>
<evidence type="ECO:0000256" key="2">
    <source>
        <dbReference type="ARBA" id="ARBA00022723"/>
    </source>
</evidence>
<dbReference type="Gene3D" id="3.90.850.10">
    <property type="entry name" value="Fumarylacetoacetase-like, C-terminal domain"/>
    <property type="match status" value="1"/>
</dbReference>
<dbReference type="InterPro" id="IPR011234">
    <property type="entry name" value="Fumarylacetoacetase-like_C"/>
</dbReference>
<dbReference type="SUPFAM" id="SSF56529">
    <property type="entry name" value="FAH"/>
    <property type="match status" value="1"/>
</dbReference>
<keyword evidence="2" id="KW-0479">Metal-binding</keyword>
<dbReference type="GO" id="GO:0016853">
    <property type="term" value="F:isomerase activity"/>
    <property type="evidence" value="ECO:0007669"/>
    <property type="project" value="UniProtKB-ARBA"/>
</dbReference>
<dbReference type="AlphaFoldDB" id="A0A212LR26"/>
<dbReference type="GO" id="GO:0046872">
    <property type="term" value="F:metal ion binding"/>
    <property type="evidence" value="ECO:0007669"/>
    <property type="project" value="UniProtKB-KW"/>
</dbReference>
<comment type="similarity">
    <text evidence="1">Belongs to the FAH family.</text>
</comment>
<feature type="domain" description="Fumarylacetoacetase-like C-terminal" evidence="3">
    <location>
        <begin position="57"/>
        <end position="252"/>
    </location>
</feature>
<evidence type="ECO:0000259" key="4">
    <source>
        <dbReference type="Pfam" id="PF10370"/>
    </source>
</evidence>
<name>A0A212LR26_9FIRM</name>
<dbReference type="InterPro" id="IPR051121">
    <property type="entry name" value="FAH"/>
</dbReference>
<proteinExistence type="inferred from homology"/>
<dbReference type="InterPro" id="IPR036663">
    <property type="entry name" value="Fumarylacetoacetase_C_sf"/>
</dbReference>
<dbReference type="PANTHER" id="PTHR42796:SF4">
    <property type="entry name" value="FUMARYLACETOACETATE HYDROLASE DOMAIN-CONTAINING PROTEIN 2A"/>
    <property type="match status" value="1"/>
</dbReference>
<feature type="domain" description="Rv2993c-like N-terminal" evidence="4">
    <location>
        <begin position="1"/>
        <end position="52"/>
    </location>
</feature>
<reference evidence="5" key="1">
    <citation type="submission" date="2016-08" db="EMBL/GenBank/DDBJ databases">
        <authorList>
            <person name="Seilhamer J.J."/>
        </authorList>
    </citation>
    <scope>NUCLEOTIDE SEQUENCE</scope>
    <source>
        <strain evidence="5">86</strain>
    </source>
</reference>
<organism evidence="5">
    <name type="scientific">uncultured Sporomusa sp</name>
    <dbReference type="NCBI Taxonomy" id="307249"/>
    <lineage>
        <taxon>Bacteria</taxon>
        <taxon>Bacillati</taxon>
        <taxon>Bacillota</taxon>
        <taxon>Negativicutes</taxon>
        <taxon>Selenomonadales</taxon>
        <taxon>Sporomusaceae</taxon>
        <taxon>Sporomusa</taxon>
        <taxon>environmental samples</taxon>
    </lineage>
</organism>
<accession>A0A212LR26</accession>
<dbReference type="InterPro" id="IPR018833">
    <property type="entry name" value="Rv2993c-like_N"/>
</dbReference>
<dbReference type="Gene3D" id="2.30.30.370">
    <property type="entry name" value="FAH"/>
    <property type="match status" value="1"/>
</dbReference>
<dbReference type="Pfam" id="PF10370">
    <property type="entry name" value="Rv2993c-like_N"/>
    <property type="match status" value="1"/>
</dbReference>
<protein>
    <recommendedName>
        <fullName evidence="6">Ureidoglycolate lyase</fullName>
    </recommendedName>
</protein>
<dbReference type="Pfam" id="PF01557">
    <property type="entry name" value="FAA_hydrolase"/>
    <property type="match status" value="1"/>
</dbReference>
<evidence type="ECO:0000313" key="5">
    <source>
        <dbReference type="EMBL" id="SCM79976.1"/>
    </source>
</evidence>
<evidence type="ECO:0000256" key="1">
    <source>
        <dbReference type="ARBA" id="ARBA00010211"/>
    </source>
</evidence>
<dbReference type="FunFam" id="3.90.850.10:FF:000002">
    <property type="entry name" value="2-hydroxyhepta-2,4-diene-1,7-dioate isomerase"/>
    <property type="match status" value="1"/>
</dbReference>
<dbReference type="GO" id="GO:0019752">
    <property type="term" value="P:carboxylic acid metabolic process"/>
    <property type="evidence" value="ECO:0007669"/>
    <property type="project" value="UniProtKB-ARBA"/>
</dbReference>
<evidence type="ECO:0000259" key="3">
    <source>
        <dbReference type="Pfam" id="PF01557"/>
    </source>
</evidence>
<dbReference type="PANTHER" id="PTHR42796">
    <property type="entry name" value="FUMARYLACETOACETATE HYDROLASE DOMAIN-CONTAINING PROTEIN 2A-RELATED"/>
    <property type="match status" value="1"/>
</dbReference>
<evidence type="ECO:0008006" key="6">
    <source>
        <dbReference type="Google" id="ProtNLM"/>
    </source>
</evidence>
<sequence length="254" mass="27893">MKIVRFEFEGKIAYGLLATDNQITVIDGDIFCGPYQESNKKVALDQVSLLAPCQPTKAVCIGLNYHDHAREMNLKLPEEPLIFIKPSSALNKPDGEIEFPSISKNLHYEGELAIVIKKTAHKIPVEQAGEYVLGYTCANDVTARDIQMHDGQWTRGKSFDTFLPLGPWIETQLNPHDVGIKLLLNGEVKQISNTTNLIFKVPEMVAFISQVMTLYPGDVILTGTPAGVGAMQVGDTVTVEIEGIGRLTNTVVRG</sequence>
<gene>
    <name evidence="5" type="ORF">KL86SPO_30184</name>
</gene>
<dbReference type="RefSeq" id="WP_075755710.1">
    <property type="nucleotide sequence ID" value="NZ_LT608335.1"/>
</dbReference>